<reference evidence="2" key="1">
    <citation type="journal article" date="2008" name="Genome Res.">
        <title>The genome of Pelotomaculum thermopropionicum reveals niche-associated evolution in anaerobic microbiota.</title>
        <authorList>
            <person name="Kosaka T."/>
            <person name="Kato S."/>
            <person name="Shimoyama T."/>
            <person name="Ishii S."/>
            <person name="Abe T."/>
            <person name="Watanabe K."/>
        </authorList>
    </citation>
    <scope>NUCLEOTIDE SEQUENCE [LARGE SCALE GENOMIC DNA]</scope>
    <source>
        <strain evidence="2">DSM 13744 / JCM 10971 / SI</strain>
    </source>
</reference>
<evidence type="ECO:0000313" key="1">
    <source>
        <dbReference type="EMBL" id="BAF60399.1"/>
    </source>
</evidence>
<dbReference type="STRING" id="370438.PTH_2218"/>
<gene>
    <name evidence="1" type="ordered locus">PTH_2218</name>
</gene>
<accession>A5D015</accession>
<dbReference type="EMBL" id="AP009389">
    <property type="protein sequence ID" value="BAF60399.1"/>
    <property type="molecule type" value="Genomic_DNA"/>
</dbReference>
<dbReference type="KEGG" id="pth:PTH_2218"/>
<evidence type="ECO:0000313" key="2">
    <source>
        <dbReference type="Proteomes" id="UP000006556"/>
    </source>
</evidence>
<dbReference type="HOGENOM" id="CLU_207049_0_0_9"/>
<dbReference type="AlphaFoldDB" id="A5D015"/>
<proteinExistence type="predicted"/>
<dbReference type="eggNOG" id="ENOG5032ZWQ">
    <property type="taxonomic scope" value="Bacteria"/>
</dbReference>
<dbReference type="Proteomes" id="UP000006556">
    <property type="component" value="Chromosome"/>
</dbReference>
<evidence type="ECO:0008006" key="3">
    <source>
        <dbReference type="Google" id="ProtNLM"/>
    </source>
</evidence>
<protein>
    <recommendedName>
        <fullName evidence="3">DUF2007 domain-containing protein</fullName>
    </recommendedName>
</protein>
<name>A5D015_PELTS</name>
<keyword evidence="2" id="KW-1185">Reference proteome</keyword>
<organism evidence="1 2">
    <name type="scientific">Pelotomaculum thermopropionicum (strain DSM 13744 / JCM 10971 / SI)</name>
    <dbReference type="NCBI Taxonomy" id="370438"/>
    <lineage>
        <taxon>Bacteria</taxon>
        <taxon>Bacillati</taxon>
        <taxon>Bacillota</taxon>
        <taxon>Clostridia</taxon>
        <taxon>Eubacteriales</taxon>
        <taxon>Desulfotomaculaceae</taxon>
        <taxon>Pelotomaculum</taxon>
    </lineage>
</organism>
<sequence length="74" mass="8131">MPAKPVRGGFNVWTVVYIAPNKKEAQRLEKLLTAEGLLVKLRAIGLPQSNNMCSIEVLVPESEVDEALEIINNA</sequence>